<dbReference type="EMBL" id="FNQN01000021">
    <property type="protein sequence ID" value="SEA84341.1"/>
    <property type="molecule type" value="Genomic_DNA"/>
</dbReference>
<accession>A0A1H4EGY9</accession>
<dbReference type="OrthoDB" id="9789109at2"/>
<reference evidence="1 2" key="1">
    <citation type="submission" date="2016-10" db="EMBL/GenBank/DDBJ databases">
        <authorList>
            <person name="de Groot N.N."/>
        </authorList>
    </citation>
    <scope>NUCLEOTIDE SEQUENCE [LARGE SCALE GENOMIC DNA]</scope>
    <source>
        <strain evidence="1 2">DSM 7343</strain>
    </source>
</reference>
<dbReference type="PIRSF" id="PIRSF024492">
    <property type="entry name" value="UCP024492"/>
    <property type="match status" value="1"/>
</dbReference>
<dbReference type="RefSeq" id="WP_092351006.1">
    <property type="nucleotide sequence ID" value="NZ_FNQN01000021.1"/>
</dbReference>
<evidence type="ECO:0000313" key="2">
    <source>
        <dbReference type="Proteomes" id="UP000199409"/>
    </source>
</evidence>
<dbReference type="AlphaFoldDB" id="A0A1H4EGY9"/>
<dbReference type="Pfam" id="PF04343">
    <property type="entry name" value="DUF488"/>
    <property type="match status" value="1"/>
</dbReference>
<protein>
    <recommendedName>
        <fullName evidence="3">DUF488 domain-containing protein</fullName>
    </recommendedName>
</protein>
<dbReference type="PANTHER" id="PTHR39337">
    <property type="entry name" value="BLR5642 PROTEIN"/>
    <property type="match status" value="1"/>
</dbReference>
<dbReference type="PANTHER" id="PTHR39337:SF1">
    <property type="entry name" value="BLR5642 PROTEIN"/>
    <property type="match status" value="1"/>
</dbReference>
<evidence type="ECO:0000313" key="1">
    <source>
        <dbReference type="EMBL" id="SEA84341.1"/>
    </source>
</evidence>
<keyword evidence="2" id="KW-1185">Reference proteome</keyword>
<dbReference type="Proteomes" id="UP000199409">
    <property type="component" value="Unassembled WGS sequence"/>
</dbReference>
<gene>
    <name evidence="1" type="ORF">SAMN05660420_03380</name>
</gene>
<name>A0A1H4EGY9_9BACT</name>
<evidence type="ECO:0008006" key="3">
    <source>
        <dbReference type="Google" id="ProtNLM"/>
    </source>
</evidence>
<organism evidence="1 2">
    <name type="scientific">Desulfuromusa kysingii</name>
    <dbReference type="NCBI Taxonomy" id="37625"/>
    <lineage>
        <taxon>Bacteria</taxon>
        <taxon>Pseudomonadati</taxon>
        <taxon>Thermodesulfobacteriota</taxon>
        <taxon>Desulfuromonadia</taxon>
        <taxon>Desulfuromonadales</taxon>
        <taxon>Geopsychrobacteraceae</taxon>
        <taxon>Desulfuromusa</taxon>
    </lineage>
</organism>
<proteinExistence type="predicted"/>
<sequence length="211" mass="24534">MEEPIIYTIGHSTHPINDFLGMLRKYMINCVIDIRSVPASAYCPQYNKEPLQSVLKKNDITYLNFAEEFGARKANSVLLDEQGQLDFVKVRNSWLFKRGIERIWHGIQQQFLIAIMCSEAEPLDCHRFSMVSVGLENDGITVRHILKDKTWISQAELESELLKKYEKKIPQNNLFNQNVTREEQLTVAYMLRNKEIGFLPNPIEQKEEGND</sequence>
<dbReference type="InterPro" id="IPR007438">
    <property type="entry name" value="DUF488"/>
</dbReference>
<dbReference type="InterPro" id="IPR014519">
    <property type="entry name" value="UCP024492"/>
</dbReference>
<dbReference type="STRING" id="37625.SAMN05660420_03380"/>